<dbReference type="PIRSF" id="PIRSF031653">
    <property type="entry name" value="UCP031653"/>
    <property type="match status" value="1"/>
</dbReference>
<dbReference type="InterPro" id="IPR016979">
    <property type="entry name" value="DUF2129"/>
</dbReference>
<dbReference type="STRING" id="1123303.GCA_000372425_00991"/>
<dbReference type="EMBL" id="LS483343">
    <property type="protein sequence ID" value="SQF40895.1"/>
    <property type="molecule type" value="Genomic_DNA"/>
</dbReference>
<evidence type="ECO:0000313" key="3">
    <source>
        <dbReference type="EMBL" id="SQF40895.1"/>
    </source>
</evidence>
<organism evidence="3 4">
    <name type="scientific">Streptococcus ferus</name>
    <dbReference type="NCBI Taxonomy" id="1345"/>
    <lineage>
        <taxon>Bacteria</taxon>
        <taxon>Bacillati</taxon>
        <taxon>Bacillota</taxon>
        <taxon>Bacilli</taxon>
        <taxon>Lactobacillales</taxon>
        <taxon>Streptococcaceae</taxon>
        <taxon>Streptococcus</taxon>
    </lineage>
</organism>
<sequence length="82" mass="9960">MLTQTKRRGLIVYLYYNRDIRKLHKYGDLIYHSRRMRYALIYMEEDLLSPTIEELEQLKFVKQVRPSHLSEMPQQFVGSLNP</sequence>
<keyword evidence="4" id="KW-1185">Reference proteome</keyword>
<keyword evidence="1 2" id="KW-0963">Cytoplasm</keyword>
<gene>
    <name evidence="3" type="ORF">NCTC12278_01474</name>
</gene>
<evidence type="ECO:0000256" key="2">
    <source>
        <dbReference type="HAMAP-Rule" id="MF_01126"/>
    </source>
</evidence>
<dbReference type="Proteomes" id="UP000249495">
    <property type="component" value="Chromosome 1"/>
</dbReference>
<evidence type="ECO:0000313" key="4">
    <source>
        <dbReference type="Proteomes" id="UP000249495"/>
    </source>
</evidence>
<comment type="similarity">
    <text evidence="2">Belongs to the UPF0298 family.</text>
</comment>
<comment type="subcellular location">
    <subcellularLocation>
        <location evidence="2">Cytoplasm</location>
    </subcellularLocation>
</comment>
<dbReference type="RefSeq" id="WP_018030319.1">
    <property type="nucleotide sequence ID" value="NZ_CAMCCF010000005.1"/>
</dbReference>
<reference evidence="3 4" key="1">
    <citation type="submission" date="2018-06" db="EMBL/GenBank/DDBJ databases">
        <authorList>
            <consortium name="Pathogen Informatics"/>
            <person name="Doyle S."/>
        </authorList>
    </citation>
    <scope>NUCLEOTIDE SEQUENCE [LARGE SCALE GENOMIC DNA]</scope>
    <source>
        <strain evidence="3 4">NCTC12278</strain>
    </source>
</reference>
<dbReference type="KEGG" id="sfer:NCTC12278_01474"/>
<dbReference type="GO" id="GO:0005737">
    <property type="term" value="C:cytoplasm"/>
    <property type="evidence" value="ECO:0007669"/>
    <property type="project" value="UniProtKB-SubCell"/>
</dbReference>
<accession>A0A2X3VT48</accession>
<dbReference type="Pfam" id="PF09902">
    <property type="entry name" value="DUF2129"/>
    <property type="match status" value="1"/>
</dbReference>
<dbReference type="OrthoDB" id="2990788at2"/>
<protein>
    <recommendedName>
        <fullName evidence="2">UPF0298 protein NCTC12278_01474</fullName>
    </recommendedName>
</protein>
<name>A0A2X3VT48_9STRE</name>
<proteinExistence type="inferred from homology"/>
<dbReference type="HAMAP" id="MF_01126">
    <property type="entry name" value="UPF0298"/>
    <property type="match status" value="1"/>
</dbReference>
<dbReference type="AlphaFoldDB" id="A0A2X3VT48"/>
<dbReference type="NCBIfam" id="NF002631">
    <property type="entry name" value="PRK02302.1"/>
    <property type="match status" value="1"/>
</dbReference>
<evidence type="ECO:0000256" key="1">
    <source>
        <dbReference type="ARBA" id="ARBA00022490"/>
    </source>
</evidence>